<dbReference type="UniPathway" id="UPA00378"/>
<dbReference type="EMBL" id="OB668483">
    <property type="protein sequence ID" value="CAD7234375.1"/>
    <property type="molecule type" value="Genomic_DNA"/>
</dbReference>
<comment type="subcellular location">
    <subcellularLocation>
        <location evidence="1">Golgi apparatus membrane</location>
        <topology evidence="1">Single-pass type II membrane protein</topology>
    </subcellularLocation>
    <subcellularLocation>
        <location evidence="7">Golgi apparatus</location>
        <location evidence="7">Golgi stack membrane</location>
        <topology evidence="7">Single-pass type II membrane protein</topology>
    </subcellularLocation>
</comment>
<evidence type="ECO:0000256" key="7">
    <source>
        <dbReference type="RuleBase" id="RU003832"/>
    </source>
</evidence>
<protein>
    <recommendedName>
        <fullName evidence="7">Fucosyltransferase</fullName>
        <ecNumber evidence="7">2.4.1.-</ecNumber>
    </recommendedName>
</protein>
<organism evidence="9">
    <name type="scientific">Cyprideis torosa</name>
    <dbReference type="NCBI Taxonomy" id="163714"/>
    <lineage>
        <taxon>Eukaryota</taxon>
        <taxon>Metazoa</taxon>
        <taxon>Ecdysozoa</taxon>
        <taxon>Arthropoda</taxon>
        <taxon>Crustacea</taxon>
        <taxon>Oligostraca</taxon>
        <taxon>Ostracoda</taxon>
        <taxon>Podocopa</taxon>
        <taxon>Podocopida</taxon>
        <taxon>Cytherocopina</taxon>
        <taxon>Cytheroidea</taxon>
        <taxon>Cytherideidae</taxon>
        <taxon>Cyprideis</taxon>
    </lineage>
</organism>
<accession>A0A7R8ZTY9</accession>
<name>A0A7R8ZTY9_9CRUS</name>
<feature type="domain" description="Fucosyltransferase C-terminal" evidence="8">
    <location>
        <begin position="2"/>
        <end position="123"/>
    </location>
</feature>
<dbReference type="InterPro" id="IPR001503">
    <property type="entry name" value="Glyco_trans_10"/>
</dbReference>
<sequence length="176" mass="20470">MSKKYWFYLAFENSVCEEYVTEKLGRALDTHSIPISMANQTGVRLPPRSYLKVPVDTGKVTDERIAELAQQMKQLMADREEYMSYFAWRTQYKVDQTVDTFTCDLCNALHTQAPESREWKSVADFESWHSIKTSCTIGGKSTSNPISMKERWKLLKEKGEQNLKEKPLIIENEENQ</sequence>
<dbReference type="AlphaFoldDB" id="A0A7R8ZTY9"/>
<dbReference type="OrthoDB" id="427096at2759"/>
<dbReference type="GO" id="GO:0000139">
    <property type="term" value="C:Golgi membrane"/>
    <property type="evidence" value="ECO:0007669"/>
    <property type="project" value="UniProtKB-SubCell"/>
</dbReference>
<dbReference type="SUPFAM" id="SSF53756">
    <property type="entry name" value="UDP-Glycosyltransferase/glycogen phosphorylase"/>
    <property type="match status" value="1"/>
</dbReference>
<keyword evidence="5 7" id="KW-0808">Transferase</keyword>
<keyword evidence="7" id="KW-0472">Membrane</keyword>
<dbReference type="Gene3D" id="3.40.50.11660">
    <property type="entry name" value="Glycosyl transferase family 10, C-terminal domain"/>
    <property type="match status" value="1"/>
</dbReference>
<dbReference type="InterPro" id="IPR038577">
    <property type="entry name" value="GT10-like_C_sf"/>
</dbReference>
<comment type="similarity">
    <text evidence="3 7">Belongs to the glycosyltransferase 10 family.</text>
</comment>
<evidence type="ECO:0000313" key="9">
    <source>
        <dbReference type="EMBL" id="CAD7234375.1"/>
    </source>
</evidence>
<dbReference type="GO" id="GO:0032580">
    <property type="term" value="C:Golgi cisterna membrane"/>
    <property type="evidence" value="ECO:0007669"/>
    <property type="project" value="UniProtKB-SubCell"/>
</dbReference>
<keyword evidence="7" id="KW-0812">Transmembrane</keyword>
<dbReference type="InterPro" id="IPR055270">
    <property type="entry name" value="Glyco_tran_10_C"/>
</dbReference>
<evidence type="ECO:0000259" key="8">
    <source>
        <dbReference type="Pfam" id="PF00852"/>
    </source>
</evidence>
<comment type="pathway">
    <text evidence="2">Protein modification; protein glycosylation.</text>
</comment>
<keyword evidence="6 7" id="KW-0333">Golgi apparatus</keyword>
<keyword evidence="4 7" id="KW-0328">Glycosyltransferase</keyword>
<dbReference type="PANTHER" id="PTHR48438">
    <property type="entry name" value="ALPHA-(1,3)-FUCOSYLTRANSFERASE C-RELATED"/>
    <property type="match status" value="1"/>
</dbReference>
<evidence type="ECO:0000256" key="2">
    <source>
        <dbReference type="ARBA" id="ARBA00004922"/>
    </source>
</evidence>
<evidence type="ECO:0000256" key="3">
    <source>
        <dbReference type="ARBA" id="ARBA00008919"/>
    </source>
</evidence>
<dbReference type="Pfam" id="PF00852">
    <property type="entry name" value="Glyco_transf_10"/>
    <property type="match status" value="1"/>
</dbReference>
<reference evidence="9" key="1">
    <citation type="submission" date="2020-11" db="EMBL/GenBank/DDBJ databases">
        <authorList>
            <person name="Tran Van P."/>
        </authorList>
    </citation>
    <scope>NUCLEOTIDE SEQUENCE</scope>
</reference>
<dbReference type="EC" id="2.4.1.-" evidence="7"/>
<dbReference type="PANTHER" id="PTHR48438:SF1">
    <property type="entry name" value="ALPHA-(1,3)-FUCOSYLTRANSFERASE C-RELATED"/>
    <property type="match status" value="1"/>
</dbReference>
<evidence type="ECO:0000256" key="6">
    <source>
        <dbReference type="ARBA" id="ARBA00023034"/>
    </source>
</evidence>
<dbReference type="GO" id="GO:0008417">
    <property type="term" value="F:fucosyltransferase activity"/>
    <property type="evidence" value="ECO:0007669"/>
    <property type="project" value="InterPro"/>
</dbReference>
<proteinExistence type="inferred from homology"/>
<evidence type="ECO:0000256" key="5">
    <source>
        <dbReference type="ARBA" id="ARBA00022679"/>
    </source>
</evidence>
<evidence type="ECO:0000256" key="1">
    <source>
        <dbReference type="ARBA" id="ARBA00004323"/>
    </source>
</evidence>
<gene>
    <name evidence="9" type="ORF">CTOB1V02_LOCUS12191</name>
</gene>
<evidence type="ECO:0000256" key="4">
    <source>
        <dbReference type="ARBA" id="ARBA00022676"/>
    </source>
</evidence>